<dbReference type="Proteomes" id="UP000076761">
    <property type="component" value="Unassembled WGS sequence"/>
</dbReference>
<dbReference type="Pfam" id="PF10342">
    <property type="entry name" value="Kre9_KNH"/>
    <property type="match status" value="1"/>
</dbReference>
<evidence type="ECO:0000259" key="2">
    <source>
        <dbReference type="Pfam" id="PF10342"/>
    </source>
</evidence>
<dbReference type="PANTHER" id="PTHR40633:SF1">
    <property type="entry name" value="GPI ANCHORED SERINE-THREONINE RICH PROTEIN (AFU_ORTHOLOGUE AFUA_1G03630)"/>
    <property type="match status" value="1"/>
</dbReference>
<feature type="domain" description="Yeast cell wall synthesis Kre9/Knh1-like N-terminal" evidence="2">
    <location>
        <begin position="12"/>
        <end position="106"/>
    </location>
</feature>
<proteinExistence type="predicted"/>
<evidence type="ECO:0000313" key="3">
    <source>
        <dbReference type="EMBL" id="KZT20351.1"/>
    </source>
</evidence>
<keyword evidence="4" id="KW-1185">Reference proteome</keyword>
<dbReference type="InterPro" id="IPR052982">
    <property type="entry name" value="SRP1/TIP1-like"/>
</dbReference>
<dbReference type="EMBL" id="KV425621">
    <property type="protein sequence ID" value="KZT20351.1"/>
    <property type="molecule type" value="Genomic_DNA"/>
</dbReference>
<dbReference type="PANTHER" id="PTHR40633">
    <property type="entry name" value="MATRIX PROTEIN, PUTATIVE (AFU_ORTHOLOGUE AFUA_8G05410)-RELATED"/>
    <property type="match status" value="1"/>
</dbReference>
<feature type="non-terminal residue" evidence="3">
    <location>
        <position position="169"/>
    </location>
</feature>
<dbReference type="InParanoid" id="A0A165P0A3"/>
<protein>
    <recommendedName>
        <fullName evidence="2">Yeast cell wall synthesis Kre9/Knh1-like N-terminal domain-containing protein</fullName>
    </recommendedName>
</protein>
<feature type="non-terminal residue" evidence="3">
    <location>
        <position position="1"/>
    </location>
</feature>
<name>A0A165P0A3_9AGAM</name>
<accession>A0A165P0A3</accession>
<evidence type="ECO:0000256" key="1">
    <source>
        <dbReference type="ARBA" id="ARBA00022729"/>
    </source>
</evidence>
<sequence length="169" mass="17491">SAALADLVPVAPGPGDIFYTGSNCTIVWDVDTTGTWKNVSIDLMTGPNNAMIFVTNVVTGLDGTSNSLTPYDWTCPDVDPHSAIYFYQFTNGRNTSNAQWTTRFTIASPSGAPTSPDNATQPNGDAIPWGTGRLASNSSGSSVGVEVLATSAASSYTVSSLVAEQAAST</sequence>
<evidence type="ECO:0000313" key="4">
    <source>
        <dbReference type="Proteomes" id="UP000076761"/>
    </source>
</evidence>
<dbReference type="OrthoDB" id="2432613at2759"/>
<dbReference type="InterPro" id="IPR018466">
    <property type="entry name" value="Kre9/Knh1-like_N"/>
</dbReference>
<reference evidence="3 4" key="1">
    <citation type="journal article" date="2016" name="Mol. Biol. Evol.">
        <title>Comparative Genomics of Early-Diverging Mushroom-Forming Fungi Provides Insights into the Origins of Lignocellulose Decay Capabilities.</title>
        <authorList>
            <person name="Nagy L.G."/>
            <person name="Riley R."/>
            <person name="Tritt A."/>
            <person name="Adam C."/>
            <person name="Daum C."/>
            <person name="Floudas D."/>
            <person name="Sun H."/>
            <person name="Yadav J.S."/>
            <person name="Pangilinan J."/>
            <person name="Larsson K.H."/>
            <person name="Matsuura K."/>
            <person name="Barry K."/>
            <person name="Labutti K."/>
            <person name="Kuo R."/>
            <person name="Ohm R.A."/>
            <person name="Bhattacharya S.S."/>
            <person name="Shirouzu T."/>
            <person name="Yoshinaga Y."/>
            <person name="Martin F.M."/>
            <person name="Grigoriev I.V."/>
            <person name="Hibbett D.S."/>
        </authorList>
    </citation>
    <scope>NUCLEOTIDE SEQUENCE [LARGE SCALE GENOMIC DNA]</scope>
    <source>
        <strain evidence="3 4">HHB14362 ss-1</strain>
    </source>
</reference>
<dbReference type="STRING" id="1314782.A0A165P0A3"/>
<keyword evidence="1" id="KW-0732">Signal</keyword>
<gene>
    <name evidence="3" type="ORF">NEOLEDRAFT_1034111</name>
</gene>
<dbReference type="AlphaFoldDB" id="A0A165P0A3"/>
<organism evidence="3 4">
    <name type="scientific">Neolentinus lepideus HHB14362 ss-1</name>
    <dbReference type="NCBI Taxonomy" id="1314782"/>
    <lineage>
        <taxon>Eukaryota</taxon>
        <taxon>Fungi</taxon>
        <taxon>Dikarya</taxon>
        <taxon>Basidiomycota</taxon>
        <taxon>Agaricomycotina</taxon>
        <taxon>Agaricomycetes</taxon>
        <taxon>Gloeophyllales</taxon>
        <taxon>Gloeophyllaceae</taxon>
        <taxon>Neolentinus</taxon>
    </lineage>
</organism>